<sequence>MAGSATGNSTTNSTAAASKKKKKSAVKTKSKKNENPTNNHANRVVPPPLFPHPMAAAARGAMGMMMRPPVPPMMGLAAVPPMMVPPMAMRPAPFAPNTNPMFQQQQHHHQQMAMMCAQQAQQRTFMAAQAQKLEQQKAELAKKQQEMDQQKAEWDVQQELEKEKQTKKKAKKTPKHRTNNPQLQILVEAAARPTATAAANTAKDHSAAEEESPPPIIRDKQGRKQWKQLTFEQRKAAYFAVQKRLAYTPALPTELSLPRGSIRRVAEEFGCMPSTIQRIWRLVNARIKSILQGNNPNTEQPQEDDQEEEHDDSHLMGTLHYFGLTEQSQLDLILRHHEKALFKSGAANRKKGKSKWDAAQIKQAMEQIPLAEQRSIRSLSRALNIPNGTLHKLMKDNQWLIPEQRQKITFSQAKQQLAQTTTNSKKRKSCPEDEDDFSLSFSDDEQQPQPPKQQEQQPENTTNTYGTTGTRQHAICETTRLAALIRDQTLCAHCHQQGSLELTFLATRASKAVGYKDAIPVGAPKLTCRNCQFVAFAGNATSKTILTPRYRNKEHVNNK</sequence>
<accession>A0A9N8HKK1</accession>
<evidence type="ECO:0000313" key="3">
    <source>
        <dbReference type="Proteomes" id="UP001153069"/>
    </source>
</evidence>
<comment type="caution">
    <text evidence="2">The sequence shown here is derived from an EMBL/GenBank/DDBJ whole genome shotgun (WGS) entry which is preliminary data.</text>
</comment>
<dbReference type="Proteomes" id="UP001153069">
    <property type="component" value="Unassembled WGS sequence"/>
</dbReference>
<feature type="region of interest" description="Disordered" evidence="1">
    <location>
        <begin position="193"/>
        <end position="225"/>
    </location>
</feature>
<protein>
    <submittedName>
        <fullName evidence="2">Uncharacterized protein</fullName>
    </submittedName>
</protein>
<feature type="compositionally biased region" description="Basic residues" evidence="1">
    <location>
        <begin position="18"/>
        <end position="30"/>
    </location>
</feature>
<feature type="compositionally biased region" description="Basic and acidic residues" evidence="1">
    <location>
        <begin position="141"/>
        <end position="164"/>
    </location>
</feature>
<feature type="region of interest" description="Disordered" evidence="1">
    <location>
        <begin position="141"/>
        <end position="180"/>
    </location>
</feature>
<feature type="compositionally biased region" description="Low complexity" evidence="1">
    <location>
        <begin position="1"/>
        <end position="17"/>
    </location>
</feature>
<dbReference type="PANTHER" id="PTHR33889">
    <property type="entry name" value="OS04G0681850 PROTEIN"/>
    <property type="match status" value="1"/>
</dbReference>
<proteinExistence type="predicted"/>
<evidence type="ECO:0000313" key="2">
    <source>
        <dbReference type="EMBL" id="CAB9515785.1"/>
    </source>
</evidence>
<feature type="region of interest" description="Disordered" evidence="1">
    <location>
        <begin position="1"/>
        <end position="50"/>
    </location>
</feature>
<name>A0A9N8HKK1_9STRA</name>
<feature type="compositionally biased region" description="Basic residues" evidence="1">
    <location>
        <begin position="165"/>
        <end position="178"/>
    </location>
</feature>
<feature type="compositionally biased region" description="Acidic residues" evidence="1">
    <location>
        <begin position="432"/>
        <end position="446"/>
    </location>
</feature>
<keyword evidence="3" id="KW-1185">Reference proteome</keyword>
<dbReference type="PANTHER" id="PTHR33889:SF1">
    <property type="entry name" value="OS03G0834800 PROTEIN"/>
    <property type="match status" value="1"/>
</dbReference>
<feature type="region of interest" description="Disordered" evidence="1">
    <location>
        <begin position="412"/>
        <end position="470"/>
    </location>
</feature>
<dbReference type="EMBL" id="CAICTM010000737">
    <property type="protein sequence ID" value="CAB9515785.1"/>
    <property type="molecule type" value="Genomic_DNA"/>
</dbReference>
<dbReference type="AlphaFoldDB" id="A0A9N8HKK1"/>
<reference evidence="2" key="1">
    <citation type="submission" date="2020-06" db="EMBL/GenBank/DDBJ databases">
        <authorList>
            <consortium name="Plant Systems Biology data submission"/>
        </authorList>
    </citation>
    <scope>NUCLEOTIDE SEQUENCE</scope>
    <source>
        <strain evidence="2">D6</strain>
    </source>
</reference>
<feature type="region of interest" description="Disordered" evidence="1">
    <location>
        <begin position="291"/>
        <end position="312"/>
    </location>
</feature>
<feature type="compositionally biased region" description="Acidic residues" evidence="1">
    <location>
        <begin position="301"/>
        <end position="310"/>
    </location>
</feature>
<feature type="compositionally biased region" description="Polar residues" evidence="1">
    <location>
        <begin position="412"/>
        <end position="423"/>
    </location>
</feature>
<evidence type="ECO:0000256" key="1">
    <source>
        <dbReference type="SAM" id="MobiDB-lite"/>
    </source>
</evidence>
<feature type="compositionally biased region" description="Low complexity" evidence="1">
    <location>
        <begin position="452"/>
        <end position="470"/>
    </location>
</feature>
<gene>
    <name evidence="2" type="ORF">SEMRO_738_G195280.1</name>
</gene>
<organism evidence="2 3">
    <name type="scientific">Seminavis robusta</name>
    <dbReference type="NCBI Taxonomy" id="568900"/>
    <lineage>
        <taxon>Eukaryota</taxon>
        <taxon>Sar</taxon>
        <taxon>Stramenopiles</taxon>
        <taxon>Ochrophyta</taxon>
        <taxon>Bacillariophyta</taxon>
        <taxon>Bacillariophyceae</taxon>
        <taxon>Bacillariophycidae</taxon>
        <taxon>Naviculales</taxon>
        <taxon>Naviculaceae</taxon>
        <taxon>Seminavis</taxon>
    </lineage>
</organism>